<keyword evidence="2" id="KW-1185">Reference proteome</keyword>
<organism evidence="1 2">
    <name type="scientific">Dibothriocephalus latus</name>
    <name type="common">Fish tapeworm</name>
    <name type="synonym">Diphyllobothrium latum</name>
    <dbReference type="NCBI Taxonomy" id="60516"/>
    <lineage>
        <taxon>Eukaryota</taxon>
        <taxon>Metazoa</taxon>
        <taxon>Spiralia</taxon>
        <taxon>Lophotrochozoa</taxon>
        <taxon>Platyhelminthes</taxon>
        <taxon>Cestoda</taxon>
        <taxon>Eucestoda</taxon>
        <taxon>Diphyllobothriidea</taxon>
        <taxon>Diphyllobothriidae</taxon>
        <taxon>Dibothriocephalus</taxon>
    </lineage>
</organism>
<sequence>MGGGVTASRRIQSSHLDVLHSLSVPPYDTWERRLATRVAQWYQVPLKKRLEAGNKVRSGAYYQTAIKKQCRMDSGERVRAVFPYLSCLREVTCPLNRPYDRCAGS</sequence>
<reference evidence="1 2" key="1">
    <citation type="submission" date="2018-11" db="EMBL/GenBank/DDBJ databases">
        <authorList>
            <consortium name="Pathogen Informatics"/>
        </authorList>
    </citation>
    <scope>NUCLEOTIDE SEQUENCE [LARGE SCALE GENOMIC DNA]</scope>
</reference>
<dbReference type="EMBL" id="UYRU01098990">
    <property type="protein sequence ID" value="VDN40554.1"/>
    <property type="molecule type" value="Genomic_DNA"/>
</dbReference>
<protein>
    <submittedName>
        <fullName evidence="1">Uncharacterized protein</fullName>
    </submittedName>
</protein>
<proteinExistence type="predicted"/>
<evidence type="ECO:0000313" key="2">
    <source>
        <dbReference type="Proteomes" id="UP000281553"/>
    </source>
</evidence>
<name>A0A3P7ND22_DIBLA</name>
<dbReference type="Proteomes" id="UP000281553">
    <property type="component" value="Unassembled WGS sequence"/>
</dbReference>
<accession>A0A3P7ND22</accession>
<evidence type="ECO:0000313" key="1">
    <source>
        <dbReference type="EMBL" id="VDN40554.1"/>
    </source>
</evidence>
<dbReference type="AlphaFoldDB" id="A0A3P7ND22"/>
<gene>
    <name evidence="1" type="ORF">DILT_LOCUS18282</name>
</gene>